<name>A0A6S7J6W7_PARCT</name>
<dbReference type="AlphaFoldDB" id="A0A6S7J6W7"/>
<dbReference type="Pfam" id="PF01734">
    <property type="entry name" value="Patatin"/>
    <property type="match status" value="1"/>
</dbReference>
<dbReference type="PROSITE" id="PS51635">
    <property type="entry name" value="PNPLA"/>
    <property type="match status" value="1"/>
</dbReference>
<dbReference type="PANTHER" id="PTHR46394">
    <property type="entry name" value="ANNEXIN"/>
    <property type="match status" value="1"/>
</dbReference>
<dbReference type="Proteomes" id="UP001152795">
    <property type="component" value="Unassembled WGS sequence"/>
</dbReference>
<comment type="caution">
    <text evidence="3">The sequence shown here is derived from an EMBL/GenBank/DDBJ whole genome shotgun (WGS) entry which is preliminary data.</text>
</comment>
<keyword evidence="4" id="KW-1185">Reference proteome</keyword>
<feature type="compositionally biased region" description="Polar residues" evidence="2">
    <location>
        <begin position="1"/>
        <end position="16"/>
    </location>
</feature>
<comment type="caution">
    <text evidence="1">Lacks conserved residue(s) required for the propagation of feature annotation.</text>
</comment>
<evidence type="ECO:0000256" key="1">
    <source>
        <dbReference type="PROSITE-ProRule" id="PRU01161"/>
    </source>
</evidence>
<organism evidence="3 4">
    <name type="scientific">Paramuricea clavata</name>
    <name type="common">Red gorgonian</name>
    <name type="synonym">Violescent sea-whip</name>
    <dbReference type="NCBI Taxonomy" id="317549"/>
    <lineage>
        <taxon>Eukaryota</taxon>
        <taxon>Metazoa</taxon>
        <taxon>Cnidaria</taxon>
        <taxon>Anthozoa</taxon>
        <taxon>Octocorallia</taxon>
        <taxon>Malacalcyonacea</taxon>
        <taxon>Plexauridae</taxon>
        <taxon>Paramuricea</taxon>
    </lineage>
</organism>
<dbReference type="InterPro" id="IPR002641">
    <property type="entry name" value="PNPLA_dom"/>
</dbReference>
<dbReference type="SUPFAM" id="SSF52151">
    <property type="entry name" value="FabD/lysophospholipase-like"/>
    <property type="match status" value="1"/>
</dbReference>
<protein>
    <submittedName>
        <fullName evidence="3">Uncharacterized protein R571</fullName>
    </submittedName>
</protein>
<evidence type="ECO:0000313" key="3">
    <source>
        <dbReference type="EMBL" id="CAB4026217.1"/>
    </source>
</evidence>
<gene>
    <name evidence="3" type="ORF">PACLA_8A027873</name>
</gene>
<feature type="short sequence motif" description="GXSXG" evidence="1">
    <location>
        <begin position="187"/>
        <end position="191"/>
    </location>
</feature>
<dbReference type="OrthoDB" id="412240at2759"/>
<feature type="non-terminal residue" evidence="3">
    <location>
        <position position="219"/>
    </location>
</feature>
<reference evidence="3" key="1">
    <citation type="submission" date="2020-04" db="EMBL/GenBank/DDBJ databases">
        <authorList>
            <person name="Alioto T."/>
            <person name="Alioto T."/>
            <person name="Gomez Garrido J."/>
        </authorList>
    </citation>
    <scope>NUCLEOTIDE SEQUENCE</scope>
    <source>
        <strain evidence="3">A484AB</strain>
    </source>
</reference>
<sequence length="219" mass="23965">MCSLSKTYSNAKNPSIRSKKHMANVRKVSYAKTFPKVTAQVDVPENLYEEPPELLDEMNHRHSSPAVYKMAEISNNGFPSDMITKTSSLQLTPKAMATKEKRNSKFQITPGDSIVSATSLIMAASPYLESKFVDGSRSLEDLFIRSQEYPFENLVFEGGGSKGMAYVGALQVLENVGILKNIKRFAGASVGAMVASLAAIGISAGELEEFLDQDVRKIM</sequence>
<dbReference type="InterPro" id="IPR052580">
    <property type="entry name" value="Lipid_Hydrolase"/>
</dbReference>
<evidence type="ECO:0000256" key="2">
    <source>
        <dbReference type="SAM" id="MobiDB-lite"/>
    </source>
</evidence>
<evidence type="ECO:0000313" key="4">
    <source>
        <dbReference type="Proteomes" id="UP001152795"/>
    </source>
</evidence>
<feature type="short sequence motif" description="GXGXXG" evidence="1">
    <location>
        <begin position="158"/>
        <end position="163"/>
    </location>
</feature>
<feature type="region of interest" description="Disordered" evidence="2">
    <location>
        <begin position="1"/>
        <end position="20"/>
    </location>
</feature>
<proteinExistence type="predicted"/>
<dbReference type="InterPro" id="IPR016035">
    <property type="entry name" value="Acyl_Trfase/lysoPLipase"/>
</dbReference>
<dbReference type="EMBL" id="CACRXK020014079">
    <property type="protein sequence ID" value="CAB4026217.1"/>
    <property type="molecule type" value="Genomic_DNA"/>
</dbReference>
<accession>A0A6S7J6W7</accession>
<dbReference type="PANTHER" id="PTHR46394:SF1">
    <property type="entry name" value="PNPLA DOMAIN-CONTAINING PROTEIN"/>
    <property type="match status" value="1"/>
</dbReference>
<dbReference type="GO" id="GO:0006629">
    <property type="term" value="P:lipid metabolic process"/>
    <property type="evidence" value="ECO:0007669"/>
    <property type="project" value="InterPro"/>
</dbReference>
<dbReference type="Gene3D" id="3.40.1090.10">
    <property type="entry name" value="Cytosolic phospholipase A2 catalytic domain"/>
    <property type="match status" value="1"/>
</dbReference>